<gene>
    <name evidence="12" type="ORF">GORHZ_135_00300</name>
</gene>
<dbReference type="eggNOG" id="COG1894">
    <property type="taxonomic scope" value="Bacteria"/>
</dbReference>
<comment type="cofactor">
    <cofactor evidence="2">
        <name>[4Fe-4S] cluster</name>
        <dbReference type="ChEBI" id="CHEBI:49883"/>
    </cofactor>
</comment>
<evidence type="ECO:0000256" key="4">
    <source>
        <dbReference type="ARBA" id="ARBA00022485"/>
    </source>
</evidence>
<dbReference type="PANTHER" id="PTHR11780:SF10">
    <property type="entry name" value="NADH DEHYDROGENASE [UBIQUINONE] FLAVOPROTEIN 1, MITOCHONDRIAL"/>
    <property type="match status" value="1"/>
</dbReference>
<dbReference type="PANTHER" id="PTHR11780">
    <property type="entry name" value="NADH-UBIQUINONE OXIDOREDUCTASE FLAVOPROTEIN 1 NDUFV1"/>
    <property type="match status" value="1"/>
</dbReference>
<dbReference type="AlphaFoldDB" id="K6WH45"/>
<dbReference type="SUPFAM" id="SSF140490">
    <property type="entry name" value="Nqo1C-terminal domain-like"/>
    <property type="match status" value="1"/>
</dbReference>
<evidence type="ECO:0000256" key="6">
    <source>
        <dbReference type="ARBA" id="ARBA00022643"/>
    </source>
</evidence>
<keyword evidence="8" id="KW-0408">Iron</keyword>
<keyword evidence="6" id="KW-0288">FMN</keyword>
<keyword evidence="13" id="KW-1185">Reference proteome</keyword>
<evidence type="ECO:0000256" key="2">
    <source>
        <dbReference type="ARBA" id="ARBA00001966"/>
    </source>
</evidence>
<evidence type="ECO:0000256" key="5">
    <source>
        <dbReference type="ARBA" id="ARBA00022630"/>
    </source>
</evidence>
<reference evidence="12 13" key="1">
    <citation type="submission" date="2012-08" db="EMBL/GenBank/DDBJ databases">
        <title>Whole genome shotgun sequence of Gordonia rhizosphera NBRC 16068.</title>
        <authorList>
            <person name="Takarada H."/>
            <person name="Isaki S."/>
            <person name="Hosoyama A."/>
            <person name="Tsuchikane K."/>
            <person name="Katsumata H."/>
            <person name="Baba S."/>
            <person name="Ohji S."/>
            <person name="Yamazaki S."/>
            <person name="Fujita N."/>
        </authorList>
    </citation>
    <scope>NUCLEOTIDE SEQUENCE [LARGE SCALE GENOMIC DNA]</scope>
    <source>
        <strain evidence="12 13">NBRC 16068</strain>
    </source>
</reference>
<dbReference type="RefSeq" id="WP_006334974.1">
    <property type="nucleotide sequence ID" value="NZ_BAHC01000135.1"/>
</dbReference>
<dbReference type="InterPro" id="IPR037207">
    <property type="entry name" value="Nuop51_4Fe4S-bd_sf"/>
</dbReference>
<dbReference type="InterPro" id="IPR050837">
    <property type="entry name" value="ComplexI_51kDa_subunit"/>
</dbReference>
<keyword evidence="9" id="KW-0411">Iron-sulfur</keyword>
<feature type="domain" description="NADH-ubiquinone oxidoreductase 51kDa subunit FMN-binding" evidence="10">
    <location>
        <begin position="54"/>
        <end position="212"/>
    </location>
</feature>
<dbReference type="STRING" id="1108045.GORHZ_135_00300"/>
<dbReference type="Proteomes" id="UP000008363">
    <property type="component" value="Unassembled WGS sequence"/>
</dbReference>
<dbReference type="GO" id="GO:0045333">
    <property type="term" value="P:cellular respiration"/>
    <property type="evidence" value="ECO:0007669"/>
    <property type="project" value="TreeGrafter"/>
</dbReference>
<dbReference type="InterPro" id="IPR037225">
    <property type="entry name" value="Nuo51_FMN-bd_sf"/>
</dbReference>
<keyword evidence="5" id="KW-0285">Flavoprotein</keyword>
<evidence type="ECO:0000259" key="10">
    <source>
        <dbReference type="Pfam" id="PF01512"/>
    </source>
</evidence>
<accession>K6WH45</accession>
<dbReference type="Gene3D" id="1.20.1440.230">
    <property type="entry name" value="NADH-ubiquinone oxidoreductase 51kDa subunit, iron-sulphur binding domain"/>
    <property type="match status" value="1"/>
</dbReference>
<evidence type="ECO:0000259" key="11">
    <source>
        <dbReference type="Pfam" id="PF10589"/>
    </source>
</evidence>
<feature type="domain" description="NADH-ubiquinone oxidoreductase 51kDa subunit iron-sulphur binding" evidence="11">
    <location>
        <begin position="325"/>
        <end position="406"/>
    </location>
</feature>
<evidence type="ECO:0000256" key="3">
    <source>
        <dbReference type="ARBA" id="ARBA00007523"/>
    </source>
</evidence>
<evidence type="ECO:0000256" key="8">
    <source>
        <dbReference type="ARBA" id="ARBA00023004"/>
    </source>
</evidence>
<protein>
    <submittedName>
        <fullName evidence="12">Putative oxidoreductase</fullName>
    </submittedName>
</protein>
<dbReference type="InterPro" id="IPR019575">
    <property type="entry name" value="Nuop51_4Fe4S-bd"/>
</dbReference>
<evidence type="ECO:0000256" key="7">
    <source>
        <dbReference type="ARBA" id="ARBA00022723"/>
    </source>
</evidence>
<evidence type="ECO:0000313" key="12">
    <source>
        <dbReference type="EMBL" id="GAB91482.1"/>
    </source>
</evidence>
<comment type="similarity">
    <text evidence="3">Belongs to the complex I 51 kDa subunit family.</text>
</comment>
<comment type="cofactor">
    <cofactor evidence="1">
        <name>FMN</name>
        <dbReference type="ChEBI" id="CHEBI:58210"/>
    </cofactor>
</comment>
<dbReference type="Gene3D" id="3.40.50.11540">
    <property type="entry name" value="NADH-ubiquinone oxidoreductase 51kDa subunit"/>
    <property type="match status" value="1"/>
</dbReference>
<evidence type="ECO:0000256" key="1">
    <source>
        <dbReference type="ARBA" id="ARBA00001917"/>
    </source>
</evidence>
<dbReference type="Gene3D" id="3.10.20.600">
    <property type="match status" value="1"/>
</dbReference>
<dbReference type="EMBL" id="BAHC01000135">
    <property type="protein sequence ID" value="GAB91482.1"/>
    <property type="molecule type" value="Genomic_DNA"/>
</dbReference>
<organism evidence="12 13">
    <name type="scientific">Gordonia rhizosphera NBRC 16068</name>
    <dbReference type="NCBI Taxonomy" id="1108045"/>
    <lineage>
        <taxon>Bacteria</taxon>
        <taxon>Bacillati</taxon>
        <taxon>Actinomycetota</taxon>
        <taxon>Actinomycetes</taxon>
        <taxon>Mycobacteriales</taxon>
        <taxon>Gordoniaceae</taxon>
        <taxon>Gordonia</taxon>
    </lineage>
</organism>
<evidence type="ECO:0000256" key="9">
    <source>
        <dbReference type="ARBA" id="ARBA00023014"/>
    </source>
</evidence>
<dbReference type="GO" id="GO:0003954">
    <property type="term" value="F:NADH dehydrogenase activity"/>
    <property type="evidence" value="ECO:0007669"/>
    <property type="project" value="TreeGrafter"/>
</dbReference>
<proteinExistence type="inferred from homology"/>
<dbReference type="GO" id="GO:0046872">
    <property type="term" value="F:metal ion binding"/>
    <property type="evidence" value="ECO:0007669"/>
    <property type="project" value="UniProtKB-KW"/>
</dbReference>
<dbReference type="InterPro" id="IPR011538">
    <property type="entry name" value="Nuo51_FMN-bd"/>
</dbReference>
<keyword evidence="4" id="KW-0004">4Fe-4S</keyword>
<name>K6WH45_9ACTN</name>
<dbReference type="SUPFAM" id="SSF142019">
    <property type="entry name" value="Nqo1 FMN-binding domain-like"/>
    <property type="match status" value="1"/>
</dbReference>
<comment type="caution">
    <text evidence="12">The sequence shown here is derived from an EMBL/GenBank/DDBJ whole genome shotgun (WGS) entry which is preliminary data.</text>
</comment>
<dbReference type="GO" id="GO:0051539">
    <property type="term" value="F:4 iron, 4 sulfur cluster binding"/>
    <property type="evidence" value="ECO:0007669"/>
    <property type="project" value="UniProtKB-KW"/>
</dbReference>
<evidence type="ECO:0000313" key="13">
    <source>
        <dbReference type="Proteomes" id="UP000008363"/>
    </source>
</evidence>
<dbReference type="Pfam" id="PF10589">
    <property type="entry name" value="NADH_4Fe-4S"/>
    <property type="match status" value="1"/>
</dbReference>
<dbReference type="Pfam" id="PF01512">
    <property type="entry name" value="Complex1_51K"/>
    <property type="match status" value="1"/>
</dbReference>
<keyword evidence="7" id="KW-0479">Metal-binding</keyword>
<sequence>MTSTERIAPPPPPSIMTSTRHRLLTGAGDDLARHHEIYGPLPVTDGSLIDVATAAGLTGRGGAAFPVGRKLAVTREAATRRRRPVAVANGAEGEPLSRKDIALLTGSPHLVLDGLTAAARAVGATTCYLYTPPALVERLEAIVGHRVATGWDKTEVTVVGSGDRFVDGEASAVVDRLDGGVGIPRDRRQPLAVSGLRGRPTVVQNVETLAHLATIARFGSDWFRSAGTPDEPGTMIVTLSGATGIHGVVETPLGTPLATILSMVEDLPPDVVSGVLVGGFHGTWVHPGRIGSLALSQASLGTVGAAPGAGIIRYLRRNECGLAVTAGIVDHLAGESAGQCGPCMFGLPALADATHDLLVIGGPARANTVARLAATIDQRGACSHPDGTARMVRSALRVFARDVDAHARGRCIARGRGHR</sequence>